<comment type="caution">
    <text evidence="3">The sequence shown here is derived from an EMBL/GenBank/DDBJ whole genome shotgun (WGS) entry which is preliminary data.</text>
</comment>
<dbReference type="InterPro" id="IPR036047">
    <property type="entry name" value="F-box-like_dom_sf"/>
</dbReference>
<feature type="compositionally biased region" description="Polar residues" evidence="1">
    <location>
        <begin position="828"/>
        <end position="857"/>
    </location>
</feature>
<protein>
    <recommendedName>
        <fullName evidence="2">DUF7892 domain-containing protein</fullName>
    </recommendedName>
</protein>
<dbReference type="InterPro" id="IPR057214">
    <property type="entry name" value="DUF7892"/>
</dbReference>
<name>A0A5M9J514_MONFR</name>
<feature type="region of interest" description="Disordered" evidence="1">
    <location>
        <begin position="1294"/>
        <end position="1314"/>
    </location>
</feature>
<accession>A0A5M9J514</accession>
<feature type="compositionally biased region" description="Basic and acidic residues" evidence="1">
    <location>
        <begin position="1383"/>
        <end position="1394"/>
    </location>
</feature>
<feature type="compositionally biased region" description="Basic and acidic residues" evidence="1">
    <location>
        <begin position="1401"/>
        <end position="1420"/>
    </location>
</feature>
<proteinExistence type="predicted"/>
<feature type="compositionally biased region" description="Low complexity" evidence="1">
    <location>
        <begin position="51"/>
        <end position="60"/>
    </location>
</feature>
<feature type="compositionally biased region" description="Polar residues" evidence="1">
    <location>
        <begin position="467"/>
        <end position="483"/>
    </location>
</feature>
<evidence type="ECO:0000259" key="2">
    <source>
        <dbReference type="Pfam" id="PF25422"/>
    </source>
</evidence>
<feature type="compositionally biased region" description="Polar residues" evidence="1">
    <location>
        <begin position="411"/>
        <end position="420"/>
    </location>
</feature>
<dbReference type="Proteomes" id="UP000322873">
    <property type="component" value="Unassembled WGS sequence"/>
</dbReference>
<feature type="compositionally biased region" description="Basic and acidic residues" evidence="1">
    <location>
        <begin position="1207"/>
        <end position="1224"/>
    </location>
</feature>
<evidence type="ECO:0000313" key="3">
    <source>
        <dbReference type="EMBL" id="KAA8564408.1"/>
    </source>
</evidence>
<gene>
    <name evidence="3" type="ORF">EYC84_011346</name>
</gene>
<feature type="region of interest" description="Disordered" evidence="1">
    <location>
        <begin position="90"/>
        <end position="120"/>
    </location>
</feature>
<feature type="region of interest" description="Disordered" evidence="1">
    <location>
        <begin position="396"/>
        <end position="420"/>
    </location>
</feature>
<feature type="region of interest" description="Disordered" evidence="1">
    <location>
        <begin position="1171"/>
        <end position="1245"/>
    </location>
</feature>
<dbReference type="VEuPathDB" id="FungiDB:MFRU_013g00340"/>
<feature type="compositionally biased region" description="Low complexity" evidence="1">
    <location>
        <begin position="811"/>
        <end position="827"/>
    </location>
</feature>
<reference evidence="3 4" key="1">
    <citation type="submission" date="2019-06" db="EMBL/GenBank/DDBJ databases">
        <title>Genome Sequence of the Brown Rot Fungal Pathogen Monilinia fructicola.</title>
        <authorList>
            <person name="De Miccolis Angelini R.M."/>
            <person name="Landi L."/>
            <person name="Abate D."/>
            <person name="Pollastro S."/>
            <person name="Romanazzi G."/>
            <person name="Faretra F."/>
        </authorList>
    </citation>
    <scope>NUCLEOTIDE SEQUENCE [LARGE SCALE GENOMIC DNA]</scope>
    <source>
        <strain evidence="3 4">Mfrc123</strain>
    </source>
</reference>
<sequence length="1696" mass="192333">MDTPGSDIPSGSTDISTTNTSTATSPKHNIPSASPNEQSPHTHTISIIENDSASDVSMSADSDDEDEDTMDSQAIQLNQNTQVLEQVNSAILQSSQPETSRKRKYSESREDDPDGHINNPKFLEEMRKRLKPYETQDHWRSKGHLHLNRSVLPAELWHHIFTFTPPKTLGNLLQVNKSFNTYLDPSSDSSIVPLSKSSAQVLKPDAIWRASRRHFKPSMPAPLVGQTELDMWRMACSTSCQFCGKKSPSTISVQTDQWHLGPGENAVIPIWSFAVRSCGHCILQHSVKEIDLLLSSSVPSLVMPALPFIFLTNELHVIPATALQYGQPPSTIKLTKYYFKKHVEAIKDEFESVKAMGSATIEEWLKGLEDRGKARRSDMTRWERWEASGGITWMRSSVQQEHSREVPAAATPNTKSTPAQAQSILTNGFSQSPNHAPVTRSLPQVSKSLPAIHTSFPASNPPPRYDSPSQSMYSAYTPRSNQQPRHERTKEEVADLKAARRAEIERKCLSLDPPLTANVLAHMSSFQAAIQIIQPLNDGAWEILKPRLLSQREEAEQRENDRIAQSRVVEERSEERRFQDVQVKPEYKDAIDREWDDVQAPLRARIGGYADETIRDGWNGGDKVTKESSPRFAAEVLIYVRKRFYAEIAKDDAAVRATGQDPPSDPPMGPYTRKLTLENMKWVFDTKIKPHTEQYSKELFLCNSCENNFKYYGFEGVVQHFAAKHTSSLSVGSVVVHWKSEWPEYPPFCPDPNAAIKNAYYSTASSASIPYPNSSIPPNYGYGGYQQPVSAAPNSNVYQDPYYSHPQYGNQYAAPQPGPYAPQQMYQDPNQGYSQYSAPPSSAMISSYSDPNQNYAQSGYGGSYPTSTQPGYTPLPSGQIYPASIPDSNVQSSSYVPQSAEFPTSYNQPPVYSNGSCSQISTSLSQQAQSQASPSPQKTEEYKAQLRELGRDAKAIWNSMNGVKEVPGSVKVYTIIYHILKRFRSKFQQDPPLSMIVDGLSNNKDMRPVRNINGLLCRACVLGMAGSVTSFKPDKKHFSFPQLAIHFRTVHEEGVPSNLIGHFPDWSKDMVELPDQAKMSSVSTAPGMDDQKLAIFSEALPEIVAIPPPRKGTTTQQTPSWQPKVEGLDQEATPWQQIPYANQDMTENLAPSQDNHGKYYGTVTDACSPGTEPISATYSSNSYDLHNPRDTRERQASRKPTSFTSSSRHDRSRQVFHDKSVDRHRSVKPSSPLLSYSTPDKDYDLHAVHDDAPVYSDRSIRYRELHQPENRPRYERTIRTYDDLSTPVREYATINSQHHKSNRQEEQFPASSDISKDSLKAQYRPLEDATSQQNRIFEVVAQISQQAQQARGRQAVVREGAARITPEDEELQREVIGQKNRKRSSDEATNDAERFLNNFQPDRRSELGSQRVERPTRRREDVIEPKWEAEYAESMRHRRPLSSESQNRLRETYNDELAATDRPTYVSGEQGAHNGYYVQERPLQGRQIRAYATENHYVDPIHGKAFTRERSPETIDRRHASNVIYRDERQGSHGAHRTPSRYARYESVRLENDRARSRSPVYVKVGAQPGQYTERSPDTHLTHQEPIYRTRTPKEDIIYERAPRQEYYRVYADEPRPRQAYEYVQYDAQGPYVIHRPVRREPEAVYAAYEDEPYSRQPLYETRAAVTRTDPAYYEEYDPRHPEPPTVTTAREVRYQ</sequence>
<feature type="compositionally biased region" description="Polar residues" evidence="1">
    <location>
        <begin position="886"/>
        <end position="917"/>
    </location>
</feature>
<feature type="region of interest" description="Disordered" evidence="1">
    <location>
        <begin position="1"/>
        <end position="70"/>
    </location>
</feature>
<feature type="region of interest" description="Disordered" evidence="1">
    <location>
        <begin position="452"/>
        <end position="492"/>
    </location>
</feature>
<feature type="region of interest" description="Disordered" evidence="1">
    <location>
        <begin position="1672"/>
        <end position="1696"/>
    </location>
</feature>
<evidence type="ECO:0000256" key="1">
    <source>
        <dbReference type="SAM" id="MobiDB-lite"/>
    </source>
</evidence>
<dbReference type="EMBL" id="VICG01000015">
    <property type="protein sequence ID" value="KAA8564408.1"/>
    <property type="molecule type" value="Genomic_DNA"/>
</dbReference>
<feature type="region of interest" description="Disordered" evidence="1">
    <location>
        <begin position="808"/>
        <end position="940"/>
    </location>
</feature>
<feature type="compositionally biased region" description="Polar residues" evidence="1">
    <location>
        <begin position="1228"/>
        <end position="1238"/>
    </location>
</feature>
<dbReference type="Pfam" id="PF25422">
    <property type="entry name" value="DUF7892"/>
    <property type="match status" value="1"/>
</dbReference>
<organism evidence="3 4">
    <name type="scientific">Monilinia fructicola</name>
    <name type="common">Brown rot fungus</name>
    <name type="synonym">Ciboria fructicola</name>
    <dbReference type="NCBI Taxonomy" id="38448"/>
    <lineage>
        <taxon>Eukaryota</taxon>
        <taxon>Fungi</taxon>
        <taxon>Dikarya</taxon>
        <taxon>Ascomycota</taxon>
        <taxon>Pezizomycotina</taxon>
        <taxon>Leotiomycetes</taxon>
        <taxon>Helotiales</taxon>
        <taxon>Sclerotiniaceae</taxon>
        <taxon>Monilinia</taxon>
    </lineage>
</organism>
<evidence type="ECO:0000313" key="4">
    <source>
        <dbReference type="Proteomes" id="UP000322873"/>
    </source>
</evidence>
<feature type="compositionally biased region" description="Basic and acidic residues" evidence="1">
    <location>
        <begin position="1186"/>
        <end position="1196"/>
    </location>
</feature>
<feature type="domain" description="DUF7892" evidence="2">
    <location>
        <begin position="940"/>
        <end position="1099"/>
    </location>
</feature>
<feature type="compositionally biased region" description="Polar residues" evidence="1">
    <location>
        <begin position="31"/>
        <end position="49"/>
    </location>
</feature>
<feature type="compositionally biased region" description="Acidic residues" evidence="1">
    <location>
        <begin position="61"/>
        <end position="70"/>
    </location>
</feature>
<feature type="region of interest" description="Disordered" evidence="1">
    <location>
        <begin position="1368"/>
        <end position="1420"/>
    </location>
</feature>
<feature type="compositionally biased region" description="Polar residues" evidence="1">
    <location>
        <begin position="1174"/>
        <end position="1184"/>
    </location>
</feature>
<dbReference type="CDD" id="cd09917">
    <property type="entry name" value="F-box_SF"/>
    <property type="match status" value="1"/>
</dbReference>
<dbReference type="SUPFAM" id="SSF81383">
    <property type="entry name" value="F-box domain"/>
    <property type="match status" value="1"/>
</dbReference>
<dbReference type="OrthoDB" id="2322499at2759"/>
<keyword evidence="4" id="KW-1185">Reference proteome</keyword>
<feature type="compositionally biased region" description="Low complexity" evidence="1">
    <location>
        <begin position="918"/>
        <end position="937"/>
    </location>
</feature>
<feature type="compositionally biased region" description="Low complexity" evidence="1">
    <location>
        <begin position="10"/>
        <end position="25"/>
    </location>
</feature>